<dbReference type="InterPro" id="IPR002869">
    <property type="entry name" value="Pyrv_flavodox_OxRed_cen"/>
</dbReference>
<dbReference type="InterPro" id="IPR029061">
    <property type="entry name" value="THDP-binding"/>
</dbReference>
<dbReference type="SUPFAM" id="SSF53323">
    <property type="entry name" value="Pyruvate-ferredoxin oxidoreductase, PFOR, domain III"/>
    <property type="match status" value="1"/>
</dbReference>
<dbReference type="Gene3D" id="3.40.50.970">
    <property type="match status" value="1"/>
</dbReference>
<dbReference type="AlphaFoldDB" id="A0A8A3S592"/>
<keyword evidence="5" id="KW-1185">Reference proteome</keyword>
<feature type="domain" description="Pyruvate flavodoxin/ferredoxin oxidoreductase pyrimidine binding" evidence="3">
    <location>
        <begin position="197"/>
        <end position="427"/>
    </location>
</feature>
<dbReference type="Pfam" id="PF01558">
    <property type="entry name" value="POR"/>
    <property type="match status" value="1"/>
</dbReference>
<feature type="domain" description="Pyruvate/ketoisovalerate oxidoreductase catalytic" evidence="2">
    <location>
        <begin position="12"/>
        <end position="165"/>
    </location>
</feature>
<proteinExistence type="predicted"/>
<evidence type="ECO:0000259" key="3">
    <source>
        <dbReference type="Pfam" id="PF01855"/>
    </source>
</evidence>
<dbReference type="Gene3D" id="3.40.50.920">
    <property type="match status" value="1"/>
</dbReference>
<dbReference type="GO" id="GO:0006979">
    <property type="term" value="P:response to oxidative stress"/>
    <property type="evidence" value="ECO:0007669"/>
    <property type="project" value="TreeGrafter"/>
</dbReference>
<accession>A0A8A3S592</accession>
<dbReference type="GO" id="GO:0044272">
    <property type="term" value="P:sulfur compound biosynthetic process"/>
    <property type="evidence" value="ECO:0007669"/>
    <property type="project" value="UniProtKB-ARBA"/>
</dbReference>
<dbReference type="GO" id="GO:0016903">
    <property type="term" value="F:oxidoreductase activity, acting on the aldehyde or oxo group of donors"/>
    <property type="evidence" value="ECO:0007669"/>
    <property type="project" value="InterPro"/>
</dbReference>
<dbReference type="InterPro" id="IPR019752">
    <property type="entry name" value="Pyrv/ketoisovalerate_OxRed_cat"/>
</dbReference>
<dbReference type="KEGG" id="maqe:RJ40_04455"/>
<dbReference type="InterPro" id="IPR002880">
    <property type="entry name" value="Pyrv_Fd/Flavodoxin_OxRdtase_N"/>
</dbReference>
<reference evidence="4" key="2">
    <citation type="submission" date="2019-02" db="EMBL/GenBank/DDBJ databases">
        <authorList>
            <person name="Chen S.-C."/>
            <person name="Chien H.-H."/>
            <person name="Lai M.-C."/>
        </authorList>
    </citation>
    <scope>NUCLEOTIDE SEQUENCE</scope>
    <source>
        <strain evidence="4">N2F9704</strain>
    </source>
</reference>
<dbReference type="SUPFAM" id="SSF52922">
    <property type="entry name" value="TK C-terminal domain-like"/>
    <property type="match status" value="1"/>
</dbReference>
<dbReference type="Pfam" id="PF01855">
    <property type="entry name" value="POR_N"/>
    <property type="match status" value="1"/>
</dbReference>
<evidence type="ECO:0000256" key="1">
    <source>
        <dbReference type="ARBA" id="ARBA00023002"/>
    </source>
</evidence>
<dbReference type="RefSeq" id="WP_265582166.1">
    <property type="nucleotide sequence ID" value="NZ_CP036172.1"/>
</dbReference>
<name>A0A8A3S592_9EURY</name>
<dbReference type="InterPro" id="IPR009014">
    <property type="entry name" value="Transketo_C/PFOR_II"/>
</dbReference>
<dbReference type="Proteomes" id="UP001042704">
    <property type="component" value="Chromosome"/>
</dbReference>
<dbReference type="PANTHER" id="PTHR32154:SF20">
    <property type="entry name" value="2-OXOGLUTARATE OXIDOREDUCTASE SUBUNIT KORA"/>
    <property type="match status" value="1"/>
</dbReference>
<dbReference type="CDD" id="cd07034">
    <property type="entry name" value="TPP_PYR_PFOR_IOR-alpha_like"/>
    <property type="match status" value="1"/>
</dbReference>
<dbReference type="PANTHER" id="PTHR32154">
    <property type="entry name" value="PYRUVATE-FLAVODOXIN OXIDOREDUCTASE-RELATED"/>
    <property type="match status" value="1"/>
</dbReference>
<protein>
    <submittedName>
        <fullName evidence="4">2-oxoacid:acceptor oxidoreductase subunit alpha</fullName>
    </submittedName>
</protein>
<dbReference type="EMBL" id="CP036172">
    <property type="protein sequence ID" value="QSZ66796.1"/>
    <property type="molecule type" value="Genomic_DNA"/>
</dbReference>
<evidence type="ECO:0000259" key="2">
    <source>
        <dbReference type="Pfam" id="PF01558"/>
    </source>
</evidence>
<dbReference type="GeneID" id="76423588"/>
<dbReference type="InterPro" id="IPR022367">
    <property type="entry name" value="2-oxoacid/accept_OxRdtase_asu"/>
</dbReference>
<dbReference type="SUPFAM" id="SSF52518">
    <property type="entry name" value="Thiamin diphosphate-binding fold (THDP-binding)"/>
    <property type="match status" value="1"/>
</dbReference>
<sequence>MDEIAVLIGGKAGEGINIAGSVVMRLISGCGLRTAMYYDYPSLIKGGHNFAVIRGAAVQPYCHREGIDLVLALDQETVRRHQGRIRPGGRIIYDTGRVRELDGTGLPLDEIVKEEVAPAVTRNMGLIGAFCKACAIPWETVEAVLRRTVPKAVEANLRVAGRGYEAAGTVRSLPAPTAGRRVLPALTGNEAVALGLVEAGLEGYIAYPMTPASSILHFLAAGQEEFGISVVHPENEIGVMLMALGAAYAGRRVAVGTSGGGFCLMTEGFSLAGMAELPVLVVLAQRPGPSTGVPTYSGQGDLSFTLSAGQGEFPRLVAAPATLEEAWYWAGALLDLAWRFQTPAVLLTDKNLGEGMYTFHSAPERPPLPPVRWDGDGGYRRYAPGPDGVSPLADPGTAGAVVKVNSYAHDEAGVTVEDPPTVTRMAEKRKKKEKAMAEVLRGYPSVMTAGDPAAGTVLLCWGSTAGVCTEAAGDLGLRVVRPVVLSPFPTEPFGAALAGAGRVVAVEENLDGQLARLVRGEGHWVDAMIGKYDGRPFFLEDLERRLKEVGV</sequence>
<reference evidence="4" key="1">
    <citation type="journal article" date="2001" name="Int. J. Syst. Evol. Microbiol.">
        <title>Methanofollis aquaemaris sp. nov., a methanogen isolated from an aquaculture fish pond.</title>
        <authorList>
            <person name="Lai M.C."/>
            <person name="Chen S.C."/>
        </authorList>
    </citation>
    <scope>NUCLEOTIDE SEQUENCE</scope>
    <source>
        <strain evidence="4">N2F9704</strain>
    </source>
</reference>
<keyword evidence="1" id="KW-0560">Oxidoreductase</keyword>
<evidence type="ECO:0000313" key="4">
    <source>
        <dbReference type="EMBL" id="QSZ66796.1"/>
    </source>
</evidence>
<dbReference type="GO" id="GO:0006082">
    <property type="term" value="P:organic acid metabolic process"/>
    <property type="evidence" value="ECO:0007669"/>
    <property type="project" value="UniProtKB-ARBA"/>
</dbReference>
<dbReference type="InterPro" id="IPR050722">
    <property type="entry name" value="Pyruvate:ferred/Flavod_OxRd"/>
</dbReference>
<gene>
    <name evidence="4" type="ORF">RJ40_04455</name>
</gene>
<evidence type="ECO:0000313" key="5">
    <source>
        <dbReference type="Proteomes" id="UP001042704"/>
    </source>
</evidence>
<dbReference type="NCBIfam" id="TIGR03710">
    <property type="entry name" value="OAFO_sf"/>
    <property type="match status" value="1"/>
</dbReference>
<organism evidence="4 5">
    <name type="scientific">Methanofollis aquaemaris</name>
    <dbReference type="NCBI Taxonomy" id="126734"/>
    <lineage>
        <taxon>Archaea</taxon>
        <taxon>Methanobacteriati</taxon>
        <taxon>Methanobacteriota</taxon>
        <taxon>Stenosarchaea group</taxon>
        <taxon>Methanomicrobia</taxon>
        <taxon>Methanomicrobiales</taxon>
        <taxon>Methanomicrobiaceae</taxon>
        <taxon>Methanofollis</taxon>
    </lineage>
</organism>
<dbReference type="Gene3D" id="3.40.920.10">
    <property type="entry name" value="Pyruvate-ferredoxin oxidoreductase, PFOR, domain III"/>
    <property type="match status" value="1"/>
</dbReference>